<dbReference type="PANTHER" id="PTHR42928:SF5">
    <property type="entry name" value="BLR1237 PROTEIN"/>
    <property type="match status" value="1"/>
</dbReference>
<keyword evidence="2" id="KW-0732">Signal</keyword>
<protein>
    <submittedName>
        <fullName evidence="3">Tripartite tricarboxylate transporter substrate binding protein</fullName>
    </submittedName>
</protein>
<reference evidence="3 4" key="1">
    <citation type="submission" date="2019-07" db="EMBL/GenBank/DDBJ databases">
        <title>Qingshengfaniella alkalisoli gen. nov., sp. nov., isolated from saline soil.</title>
        <authorList>
            <person name="Xu L."/>
            <person name="Huang X.-X."/>
            <person name="Sun J.-Q."/>
        </authorList>
    </citation>
    <scope>NUCLEOTIDE SEQUENCE [LARGE SCALE GENOMIC DNA]</scope>
    <source>
        <strain evidence="3 4">DSM 27279</strain>
    </source>
</reference>
<feature type="signal peptide" evidence="2">
    <location>
        <begin position="1"/>
        <end position="31"/>
    </location>
</feature>
<dbReference type="AlphaFoldDB" id="A0A556ARL0"/>
<evidence type="ECO:0000313" key="4">
    <source>
        <dbReference type="Proteomes" id="UP000318405"/>
    </source>
</evidence>
<proteinExistence type="inferred from homology"/>
<organism evidence="3 4">
    <name type="scientific">Verticiella sediminum</name>
    <dbReference type="NCBI Taxonomy" id="1247510"/>
    <lineage>
        <taxon>Bacteria</taxon>
        <taxon>Pseudomonadati</taxon>
        <taxon>Pseudomonadota</taxon>
        <taxon>Betaproteobacteria</taxon>
        <taxon>Burkholderiales</taxon>
        <taxon>Alcaligenaceae</taxon>
        <taxon>Verticiella</taxon>
    </lineage>
</organism>
<keyword evidence="4" id="KW-1185">Reference proteome</keyword>
<dbReference type="EMBL" id="VLTJ01000022">
    <property type="protein sequence ID" value="TSH95045.1"/>
    <property type="molecule type" value="Genomic_DNA"/>
</dbReference>
<dbReference type="OrthoDB" id="8678477at2"/>
<dbReference type="SUPFAM" id="SSF53850">
    <property type="entry name" value="Periplasmic binding protein-like II"/>
    <property type="match status" value="1"/>
</dbReference>
<feature type="chain" id="PRO_5021744756" evidence="2">
    <location>
        <begin position="32"/>
        <end position="334"/>
    </location>
</feature>
<evidence type="ECO:0000313" key="3">
    <source>
        <dbReference type="EMBL" id="TSH95045.1"/>
    </source>
</evidence>
<sequence length="334" mass="34566">MPSNTVSRPRRALLSLALAAAVLAPASHAYAAGAAAWPSRPISLVVPFPPGSSPDIVARTIAEPLAQALGQPVVIDNRAGAGGNIGTRVVAKAAPDGYTVLFTINGPLVTAPRLYQTTLGYDPKTDLAPVSLIATSPNVLVVNDALGVDDLAGFVAKAKAEQGKLNYGSVGAGSAAHLAMEMFKADTGIDLLHVPYPGFPQVLTAIMAGDVHAGFMVPAIAMPQVSQGKVKALGITSTSANPLLPGLPPVADSVTDFEAISWQAVLVPAGTPAPIVERLNRELDTIVQSERVQKLLETQYFTPVGGGPAVLARQIDDETARWTQVIDALKLSLD</sequence>
<evidence type="ECO:0000256" key="1">
    <source>
        <dbReference type="ARBA" id="ARBA00006987"/>
    </source>
</evidence>
<dbReference type="PIRSF" id="PIRSF017082">
    <property type="entry name" value="YflP"/>
    <property type="match status" value="1"/>
</dbReference>
<dbReference type="InterPro" id="IPR006311">
    <property type="entry name" value="TAT_signal"/>
</dbReference>
<gene>
    <name evidence="3" type="ORF">FOZ76_11285</name>
</gene>
<dbReference type="Gene3D" id="3.40.190.150">
    <property type="entry name" value="Bordetella uptake gene, domain 1"/>
    <property type="match status" value="1"/>
</dbReference>
<dbReference type="Gene3D" id="3.40.190.10">
    <property type="entry name" value="Periplasmic binding protein-like II"/>
    <property type="match status" value="1"/>
</dbReference>
<dbReference type="InterPro" id="IPR042100">
    <property type="entry name" value="Bug_dom1"/>
</dbReference>
<evidence type="ECO:0000256" key="2">
    <source>
        <dbReference type="SAM" id="SignalP"/>
    </source>
</evidence>
<dbReference type="PROSITE" id="PS51318">
    <property type="entry name" value="TAT"/>
    <property type="match status" value="1"/>
</dbReference>
<dbReference type="RefSeq" id="WP_143948357.1">
    <property type="nucleotide sequence ID" value="NZ_BAABMB010000002.1"/>
</dbReference>
<accession>A0A556ARL0</accession>
<comment type="caution">
    <text evidence="3">The sequence shown here is derived from an EMBL/GenBank/DDBJ whole genome shotgun (WGS) entry which is preliminary data.</text>
</comment>
<comment type="similarity">
    <text evidence="1">Belongs to the UPF0065 (bug) family.</text>
</comment>
<dbReference type="InterPro" id="IPR005064">
    <property type="entry name" value="BUG"/>
</dbReference>
<dbReference type="Proteomes" id="UP000318405">
    <property type="component" value="Unassembled WGS sequence"/>
</dbReference>
<name>A0A556ARL0_9BURK</name>
<dbReference type="CDD" id="cd13578">
    <property type="entry name" value="PBP2_Bug27"/>
    <property type="match status" value="1"/>
</dbReference>
<dbReference type="Pfam" id="PF03401">
    <property type="entry name" value="TctC"/>
    <property type="match status" value="1"/>
</dbReference>
<dbReference type="PANTHER" id="PTHR42928">
    <property type="entry name" value="TRICARBOXYLATE-BINDING PROTEIN"/>
    <property type="match status" value="1"/>
</dbReference>